<evidence type="ECO:0000313" key="6">
    <source>
        <dbReference type="EMBL" id="OXA50950.1"/>
    </source>
</evidence>
<keyword evidence="4 5" id="KW-0472">Membrane</keyword>
<accession>A0A226E0X5</accession>
<dbReference type="OrthoDB" id="5873721at2759"/>
<dbReference type="EMBL" id="LNIX01000008">
    <property type="protein sequence ID" value="OXA50950.1"/>
    <property type="molecule type" value="Genomic_DNA"/>
</dbReference>
<protein>
    <submittedName>
        <fullName evidence="6">Lipoma HMGIC fusion partner-like 3 protein</fullName>
    </submittedName>
</protein>
<organism evidence="6 7">
    <name type="scientific">Folsomia candida</name>
    <name type="common">Springtail</name>
    <dbReference type="NCBI Taxonomy" id="158441"/>
    <lineage>
        <taxon>Eukaryota</taxon>
        <taxon>Metazoa</taxon>
        <taxon>Ecdysozoa</taxon>
        <taxon>Arthropoda</taxon>
        <taxon>Hexapoda</taxon>
        <taxon>Collembola</taxon>
        <taxon>Entomobryomorpha</taxon>
        <taxon>Isotomoidea</taxon>
        <taxon>Isotomidae</taxon>
        <taxon>Proisotominae</taxon>
        <taxon>Folsomia</taxon>
    </lineage>
</organism>
<dbReference type="STRING" id="158441.A0A226E0X5"/>
<evidence type="ECO:0000313" key="7">
    <source>
        <dbReference type="Proteomes" id="UP000198287"/>
    </source>
</evidence>
<evidence type="ECO:0000256" key="4">
    <source>
        <dbReference type="ARBA" id="ARBA00023136"/>
    </source>
</evidence>
<comment type="caution">
    <text evidence="6">The sequence shown here is derived from an EMBL/GenBank/DDBJ whole genome shotgun (WGS) entry which is preliminary data.</text>
</comment>
<comment type="subcellular location">
    <subcellularLocation>
        <location evidence="1">Membrane</location>
        <topology evidence="1">Multi-pass membrane protein</topology>
    </subcellularLocation>
</comment>
<dbReference type="Proteomes" id="UP000198287">
    <property type="component" value="Unassembled WGS sequence"/>
</dbReference>
<dbReference type="GO" id="GO:0005886">
    <property type="term" value="C:plasma membrane"/>
    <property type="evidence" value="ECO:0007669"/>
    <property type="project" value="TreeGrafter"/>
</dbReference>
<sequence>MGTSKIEYVHSDQLIAATYVKNAKAIGFLWGIFSICYSIITVVVFIQPQWMGTRSPGGSGYFGLWRHCAVASVMTDQSTSSEFICRGRLDDFSSIINPAFRVATVFMGLATLIAILSVFALVLFICAPARQSYFIIAMMQTIAAICTGVGLIVFPSGFDAAEVKLTCGPTADRFYFGNCTIRWAYVLAIIGLLDGVVLAILGFVLGSRHVKLADEFGVGGGSMRKIHSISTGLPGYPPRGMYYGTDSHSGPTPSVTYSYASTKRSLNLQPVVLLPPQDSDSSDHYRSKASLYRAEYATPRQNFQL</sequence>
<dbReference type="PANTHER" id="PTHR12489">
    <property type="entry name" value="LIPOMA HMGIC FUSION PARTNER-LIKE PROTEIN"/>
    <property type="match status" value="1"/>
</dbReference>
<keyword evidence="2 5" id="KW-0812">Transmembrane</keyword>
<dbReference type="PANTHER" id="PTHR12489:SF1">
    <property type="entry name" value="LP10272P"/>
    <property type="match status" value="1"/>
</dbReference>
<reference evidence="6 7" key="1">
    <citation type="submission" date="2015-12" db="EMBL/GenBank/DDBJ databases">
        <title>The genome of Folsomia candida.</title>
        <authorList>
            <person name="Faddeeva A."/>
            <person name="Derks M.F."/>
            <person name="Anvar Y."/>
            <person name="Smit S."/>
            <person name="Van Straalen N."/>
            <person name="Roelofs D."/>
        </authorList>
    </citation>
    <scope>NUCLEOTIDE SEQUENCE [LARGE SCALE GENOMIC DNA]</scope>
    <source>
        <strain evidence="6 7">VU population</strain>
        <tissue evidence="6">Whole body</tissue>
    </source>
</reference>
<evidence type="ECO:0000256" key="5">
    <source>
        <dbReference type="SAM" id="Phobius"/>
    </source>
</evidence>
<gene>
    <name evidence="6" type="ORF">Fcan01_14061</name>
</gene>
<dbReference type="Pfam" id="PF10242">
    <property type="entry name" value="L_HMGIC_fpl"/>
    <property type="match status" value="1"/>
</dbReference>
<feature type="transmembrane region" description="Helical" evidence="5">
    <location>
        <begin position="99"/>
        <end position="126"/>
    </location>
</feature>
<keyword evidence="7" id="KW-1185">Reference proteome</keyword>
<keyword evidence="3 5" id="KW-1133">Transmembrane helix</keyword>
<evidence type="ECO:0000256" key="2">
    <source>
        <dbReference type="ARBA" id="ARBA00022692"/>
    </source>
</evidence>
<name>A0A226E0X5_FOLCA</name>
<dbReference type="OMA" id="HSRELAC"/>
<evidence type="ECO:0000256" key="3">
    <source>
        <dbReference type="ARBA" id="ARBA00022989"/>
    </source>
</evidence>
<feature type="transmembrane region" description="Helical" evidence="5">
    <location>
        <begin position="133"/>
        <end position="154"/>
    </location>
</feature>
<dbReference type="Gene3D" id="1.20.140.150">
    <property type="match status" value="1"/>
</dbReference>
<feature type="transmembrane region" description="Helical" evidence="5">
    <location>
        <begin position="25"/>
        <end position="46"/>
    </location>
</feature>
<proteinExistence type="predicted"/>
<feature type="transmembrane region" description="Helical" evidence="5">
    <location>
        <begin position="183"/>
        <end position="205"/>
    </location>
</feature>
<dbReference type="InterPro" id="IPR019372">
    <property type="entry name" value="LHFPL"/>
</dbReference>
<dbReference type="AlphaFoldDB" id="A0A226E0X5"/>
<evidence type="ECO:0000256" key="1">
    <source>
        <dbReference type="ARBA" id="ARBA00004141"/>
    </source>
</evidence>
<dbReference type="GO" id="GO:0007605">
    <property type="term" value="P:sensory perception of sound"/>
    <property type="evidence" value="ECO:0007669"/>
    <property type="project" value="TreeGrafter"/>
</dbReference>